<dbReference type="FunFam" id="2.60.40.10:FF:000495">
    <property type="entry name" value="Periplasmic beta-glucosidase"/>
    <property type="match status" value="1"/>
</dbReference>
<feature type="chain" id="PRO_5024309237" evidence="3">
    <location>
        <begin position="26"/>
        <end position="893"/>
    </location>
</feature>
<keyword evidence="2 5" id="KW-0378">Hydrolase</keyword>
<feature type="domain" description="PA14" evidence="4">
    <location>
        <begin position="491"/>
        <end position="631"/>
    </location>
</feature>
<name>A0A5M8NUJ7_9BACT</name>
<dbReference type="SUPFAM" id="SSF52279">
    <property type="entry name" value="Beta-D-glucan exohydrolase, C-terminal domain"/>
    <property type="match status" value="1"/>
</dbReference>
<dbReference type="InterPro" id="IPR036881">
    <property type="entry name" value="Glyco_hydro_3_C_sf"/>
</dbReference>
<dbReference type="PANTHER" id="PTHR30620">
    <property type="entry name" value="PERIPLASMIC BETA-GLUCOSIDASE-RELATED"/>
    <property type="match status" value="1"/>
</dbReference>
<evidence type="ECO:0000313" key="6">
    <source>
        <dbReference type="Proteomes" id="UP000324575"/>
    </source>
</evidence>
<reference evidence="5 6" key="1">
    <citation type="submission" date="2019-03" db="EMBL/GenBank/DDBJ databases">
        <title>Single cell metagenomics reveals metabolic interactions within the superorganism composed of flagellate Streblomastix strix and complex community of Bacteroidetes bacteria on its surface.</title>
        <authorList>
            <person name="Treitli S.C."/>
            <person name="Kolisko M."/>
            <person name="Husnik F."/>
            <person name="Keeling P."/>
            <person name="Hampl V."/>
        </authorList>
    </citation>
    <scope>NUCLEOTIDE SEQUENCE [LARGE SCALE GENOMIC DNA]</scope>
    <source>
        <strain evidence="5">St1</strain>
    </source>
</reference>
<dbReference type="InterPro" id="IPR001764">
    <property type="entry name" value="Glyco_hydro_3_N"/>
</dbReference>
<dbReference type="GO" id="GO:0009251">
    <property type="term" value="P:glucan catabolic process"/>
    <property type="evidence" value="ECO:0007669"/>
    <property type="project" value="TreeGrafter"/>
</dbReference>
<comment type="similarity">
    <text evidence="1">Belongs to the glycosyl hydrolase 3 family.</text>
</comment>
<keyword evidence="5" id="KW-0326">Glycosidase</keyword>
<dbReference type="Gene3D" id="3.20.20.300">
    <property type="entry name" value="Glycoside hydrolase, family 3, N-terminal domain"/>
    <property type="match status" value="1"/>
</dbReference>
<feature type="signal peptide" evidence="3">
    <location>
        <begin position="1"/>
        <end position="25"/>
    </location>
</feature>
<dbReference type="InterPro" id="IPR051915">
    <property type="entry name" value="Cellulose_Degrad_GH3"/>
</dbReference>
<dbReference type="Proteomes" id="UP000324575">
    <property type="component" value="Unassembled WGS sequence"/>
</dbReference>
<dbReference type="InterPro" id="IPR013783">
    <property type="entry name" value="Ig-like_fold"/>
</dbReference>
<dbReference type="Gene3D" id="2.60.40.10">
    <property type="entry name" value="Immunoglobulins"/>
    <property type="match status" value="1"/>
</dbReference>
<gene>
    <name evidence="5" type="ORF">EZS26_003280</name>
</gene>
<keyword evidence="3" id="KW-0732">Signal</keyword>
<dbReference type="PRINTS" id="PR00133">
    <property type="entry name" value="GLHYDRLASE3"/>
</dbReference>
<proteinExistence type="inferred from homology"/>
<dbReference type="Pfam" id="PF14310">
    <property type="entry name" value="Fn3-like"/>
    <property type="match status" value="1"/>
</dbReference>
<accession>A0A5M8NUJ7</accession>
<evidence type="ECO:0000256" key="1">
    <source>
        <dbReference type="ARBA" id="ARBA00005336"/>
    </source>
</evidence>
<protein>
    <submittedName>
        <fullName evidence="5">Beta-glucosidase</fullName>
        <ecNumber evidence="5">3.2.1.21</ecNumber>
    </submittedName>
</protein>
<dbReference type="PROSITE" id="PS51820">
    <property type="entry name" value="PA14"/>
    <property type="match status" value="1"/>
</dbReference>
<dbReference type="SMART" id="SM01217">
    <property type="entry name" value="Fn3_like"/>
    <property type="match status" value="1"/>
</dbReference>
<dbReference type="InterPro" id="IPR002772">
    <property type="entry name" value="Glyco_hydro_3_C"/>
</dbReference>
<dbReference type="Pfam" id="PF01915">
    <property type="entry name" value="Glyco_hydro_3_C"/>
    <property type="match status" value="1"/>
</dbReference>
<evidence type="ECO:0000313" key="5">
    <source>
        <dbReference type="EMBL" id="KAA6300576.1"/>
    </source>
</evidence>
<sequence>MKHNRISISLLVLACGLTVACTPSAPVYKDASAPVEKRIKDLMSRMTLEEKAAQLDMLSANNILENAGTFIEENLVHFFDSVCIGSIHDFYPKTAAISNELQRRAVEKSRLGIPILFIEEGLHGYCGAGSTTFPVPIGNASTWDTTLMYRIGRAIATETRAHGVHFLLAPNLDLGRDPRWGRTEETFGEDVYLNARMAVNLIKGMQGNSLRDDNAVVAEPKHFGVHGIPENGSNTGPVFIGEREARSTHLYVFEKAIKEAKARGIMAAYHDIDGVPCISNHWLLTDLLRKEWGFTGMVVTDLGAIRRLLEPHYTAVTPKDAISQAINAGLDMQFYDFDHEVFQTSVVEAVKDGTISKEKFERAVAAVLRVKFELGLFENPYTDETLIDKVFHNEEHQQLALEAGRKSIILLKNDNQTLPLSRETKKIALIGNLADASAIGDYSPREAKGITLYEALSKRFGKDVQINYIQTGISNMLTTVPTSSLTVPGKSMQIGLSTEYFNSSDLTGKPAYAAVEENLQGYWHNLSPAPGINPDSFSVRYTGLLTIPVDGLYEFNLSSDGNAKFYLNNELFIDKWTDSNENRRSRPKQIILKGGQKIPVRLEYAKKNENASVDVRWRMVELTNNSAFFNKITQAAADADVVILTLGETNQEVGEGKDRQNLNLKQMDIDMLQAAAKAGKPIVSVLLNGRPLVFTPVAENSAAILEAWFPGEKGGDVITDVLFGNYNPSGKLTISIPRQQGPTPIYYAKKPSSLRNYTDGNGEPLYPFGHGLSYSTFEYGNLSITPSEPTVKDVISVSLDITNTSAVNGIETVQLYVRDKLGSVSTPIKALKGFSQVFLKAGETQRVSMTLQPEEHLWLINLDMKRVVEPGEFDIMIGSSSSNIKLTQMFNLK</sequence>
<comment type="caution">
    <text evidence="5">The sequence shown here is derived from an EMBL/GenBank/DDBJ whole genome shotgun (WGS) entry which is preliminary data.</text>
</comment>
<dbReference type="PANTHER" id="PTHR30620:SF123">
    <property type="entry name" value="BETA-XYLOSIDASE"/>
    <property type="match status" value="1"/>
</dbReference>
<dbReference type="InterPro" id="IPR011658">
    <property type="entry name" value="PA14_dom"/>
</dbReference>
<evidence type="ECO:0000256" key="3">
    <source>
        <dbReference type="SAM" id="SignalP"/>
    </source>
</evidence>
<dbReference type="Pfam" id="PF00933">
    <property type="entry name" value="Glyco_hydro_3"/>
    <property type="match status" value="1"/>
</dbReference>
<dbReference type="EMBL" id="SNRX01000066">
    <property type="protein sequence ID" value="KAA6300576.1"/>
    <property type="molecule type" value="Genomic_DNA"/>
</dbReference>
<dbReference type="InterPro" id="IPR036962">
    <property type="entry name" value="Glyco_hydro_3_N_sf"/>
</dbReference>
<dbReference type="Pfam" id="PF07691">
    <property type="entry name" value="PA14"/>
    <property type="match status" value="1"/>
</dbReference>
<dbReference type="SMART" id="SM00758">
    <property type="entry name" value="PA14"/>
    <property type="match status" value="1"/>
</dbReference>
<dbReference type="GO" id="GO:0008422">
    <property type="term" value="F:beta-glucosidase activity"/>
    <property type="evidence" value="ECO:0007669"/>
    <property type="project" value="UniProtKB-EC"/>
</dbReference>
<dbReference type="PROSITE" id="PS51257">
    <property type="entry name" value="PROKAR_LIPOPROTEIN"/>
    <property type="match status" value="1"/>
</dbReference>
<dbReference type="InterPro" id="IPR037524">
    <property type="entry name" value="PA14/GLEYA"/>
</dbReference>
<dbReference type="InterPro" id="IPR026891">
    <property type="entry name" value="Fn3-like"/>
</dbReference>
<evidence type="ECO:0000259" key="4">
    <source>
        <dbReference type="PROSITE" id="PS51820"/>
    </source>
</evidence>
<organism evidence="5 6">
    <name type="scientific">Candidatus Ordinivivax streblomastigis</name>
    <dbReference type="NCBI Taxonomy" id="2540710"/>
    <lineage>
        <taxon>Bacteria</taxon>
        <taxon>Pseudomonadati</taxon>
        <taxon>Bacteroidota</taxon>
        <taxon>Bacteroidia</taxon>
        <taxon>Bacteroidales</taxon>
        <taxon>Candidatus Ordinivivax</taxon>
    </lineage>
</organism>
<evidence type="ECO:0000256" key="2">
    <source>
        <dbReference type="ARBA" id="ARBA00022801"/>
    </source>
</evidence>
<dbReference type="SUPFAM" id="SSF51445">
    <property type="entry name" value="(Trans)glycosidases"/>
    <property type="match status" value="1"/>
</dbReference>
<dbReference type="AlphaFoldDB" id="A0A5M8NUJ7"/>
<dbReference type="Gene3D" id="3.40.50.1700">
    <property type="entry name" value="Glycoside hydrolase family 3 C-terminal domain"/>
    <property type="match status" value="2"/>
</dbReference>
<dbReference type="InterPro" id="IPR017853">
    <property type="entry name" value="GH"/>
</dbReference>
<dbReference type="EC" id="3.2.1.21" evidence="5"/>